<evidence type="ECO:0000313" key="3">
    <source>
        <dbReference type="Proteomes" id="UP000727907"/>
    </source>
</evidence>
<keyword evidence="3" id="KW-1185">Reference proteome</keyword>
<dbReference type="EMBL" id="JAHOPB010000002">
    <property type="protein sequence ID" value="MBU8876529.1"/>
    <property type="molecule type" value="Genomic_DNA"/>
</dbReference>
<keyword evidence="1" id="KW-0472">Membrane</keyword>
<feature type="transmembrane region" description="Helical" evidence="1">
    <location>
        <begin position="210"/>
        <end position="228"/>
    </location>
</feature>
<feature type="transmembrane region" description="Helical" evidence="1">
    <location>
        <begin position="289"/>
        <end position="309"/>
    </location>
</feature>
<evidence type="ECO:0008006" key="4">
    <source>
        <dbReference type="Google" id="ProtNLM"/>
    </source>
</evidence>
<feature type="transmembrane region" description="Helical" evidence="1">
    <location>
        <begin position="370"/>
        <end position="390"/>
    </location>
</feature>
<reference evidence="2 3" key="1">
    <citation type="submission" date="2021-06" db="EMBL/GenBank/DDBJ databases">
        <authorList>
            <person name="Lee D.H."/>
        </authorList>
    </citation>
    <scope>NUCLEOTIDE SEQUENCE [LARGE SCALE GENOMIC DNA]</scope>
    <source>
        <strain evidence="2 3">MMS21-HV4-11</strain>
    </source>
</reference>
<dbReference type="RefSeq" id="WP_216965382.1">
    <property type="nucleotide sequence ID" value="NZ_JAHOPB010000002.1"/>
</dbReference>
<feature type="transmembrane region" description="Helical" evidence="1">
    <location>
        <begin position="315"/>
        <end position="336"/>
    </location>
</feature>
<dbReference type="Proteomes" id="UP000727907">
    <property type="component" value="Unassembled WGS sequence"/>
</dbReference>
<gene>
    <name evidence="2" type="ORF">KQ910_22340</name>
</gene>
<evidence type="ECO:0000313" key="2">
    <source>
        <dbReference type="EMBL" id="MBU8876529.1"/>
    </source>
</evidence>
<evidence type="ECO:0000256" key="1">
    <source>
        <dbReference type="SAM" id="Phobius"/>
    </source>
</evidence>
<feature type="transmembrane region" description="Helical" evidence="1">
    <location>
        <begin position="259"/>
        <end position="277"/>
    </location>
</feature>
<keyword evidence="1" id="KW-1133">Transmembrane helix</keyword>
<organism evidence="2 3">
    <name type="scientific">Reyranella humidisoli</name>
    <dbReference type="NCBI Taxonomy" id="2849149"/>
    <lineage>
        <taxon>Bacteria</taxon>
        <taxon>Pseudomonadati</taxon>
        <taxon>Pseudomonadota</taxon>
        <taxon>Alphaproteobacteria</taxon>
        <taxon>Hyphomicrobiales</taxon>
        <taxon>Reyranellaceae</taxon>
        <taxon>Reyranella</taxon>
    </lineage>
</organism>
<protein>
    <recommendedName>
        <fullName evidence="4">Glycosyltransferase RgtA/B/C/D-like domain-containing protein</fullName>
    </recommendedName>
</protein>
<feature type="transmembrane region" description="Helical" evidence="1">
    <location>
        <begin position="141"/>
        <end position="159"/>
    </location>
</feature>
<feature type="transmembrane region" description="Helical" evidence="1">
    <location>
        <begin position="165"/>
        <end position="198"/>
    </location>
</feature>
<feature type="transmembrane region" description="Helical" evidence="1">
    <location>
        <begin position="114"/>
        <end position="134"/>
    </location>
</feature>
<name>A0ABS6IR82_9HYPH</name>
<accession>A0ABS6IR82</accession>
<feature type="transmembrane region" description="Helical" evidence="1">
    <location>
        <begin position="348"/>
        <end position="364"/>
    </location>
</feature>
<sequence length="550" mass="60282">MTKAAPAWQLLLAFGLSLLVLCGLIGWLENVHIISANGMYKSIQAEPWIADPSTARLDQSNYLFFPLYGVSARLLDALGMLRGVAWKQFAYLNAFWASIGTVIVYAFVHRLTGSAGVAALTSVFHLGCGFVLLLSVISEDIMPGYVIVLASMALAGLWFDRPTWQRIAIVGAVFTIGWLIEWRLLFPTLPAFVLALLIAPGPLKKRAGHVLVLLVSILAVSGIVQLLWEGHNGAIGLHDILWTGKGVATGWAGITWDKAWMMLSGVGNYLLLVGGYVDPKSAKAAAGPLAISVLLQVAIFIASVVLLWPRRDEPRLRAVAVVFLGTLGAGQVLNFYSQPQDPQMQINVMPWLAVAWALLLASLLPARRGLAIGLAVLSFAPFAWNVSALAKWRGDDTRWLAATAALEKRFPPDSSVFLYFGYEPITTWKYALWSRTWDWDNRVAIPPAPSADPKFKWIAVNAGAIRHPGWTAAEHAAAIRRDINLALDRGYRVVVSDMWSWSPDVLAALLGTVAASGRADAIYRMLHDDFRATEAFRDPIAGTYYELQRR</sequence>
<keyword evidence="1" id="KW-0812">Transmembrane</keyword>
<comment type="caution">
    <text evidence="2">The sequence shown here is derived from an EMBL/GenBank/DDBJ whole genome shotgun (WGS) entry which is preliminary data.</text>
</comment>
<feature type="transmembrane region" description="Helical" evidence="1">
    <location>
        <begin position="90"/>
        <end position="108"/>
    </location>
</feature>
<proteinExistence type="predicted"/>